<sequence length="142" mass="14294">MADNDTGSSAARSRATSKRSARPAAKRAGRTAASRGNGDASGGKAVTRASGTGTRAGVSRKTLQTAAIVAVSAAAAAGAVYALRRSGVFDGGGRSLASLNADVKRITADTVKALVERGEDMADHAGRLASKAEKKGRRLLAR</sequence>
<evidence type="ECO:0000256" key="1">
    <source>
        <dbReference type="SAM" id="MobiDB-lite"/>
    </source>
</evidence>
<evidence type="ECO:0000313" key="2">
    <source>
        <dbReference type="EMBL" id="MFC4729181.1"/>
    </source>
</evidence>
<protein>
    <recommendedName>
        <fullName evidence="4">YtxH domain-containing protein</fullName>
    </recommendedName>
</protein>
<evidence type="ECO:0000313" key="3">
    <source>
        <dbReference type="Proteomes" id="UP001595892"/>
    </source>
</evidence>
<evidence type="ECO:0008006" key="4">
    <source>
        <dbReference type="Google" id="ProtNLM"/>
    </source>
</evidence>
<dbReference type="EMBL" id="JBHSGG010000037">
    <property type="protein sequence ID" value="MFC4729181.1"/>
    <property type="molecule type" value="Genomic_DNA"/>
</dbReference>
<reference evidence="3" key="1">
    <citation type="journal article" date="2019" name="Int. J. Syst. Evol. Microbiol.">
        <title>The Global Catalogue of Microorganisms (GCM) 10K type strain sequencing project: providing services to taxonomists for standard genome sequencing and annotation.</title>
        <authorList>
            <consortium name="The Broad Institute Genomics Platform"/>
            <consortium name="The Broad Institute Genome Sequencing Center for Infectious Disease"/>
            <person name="Wu L."/>
            <person name="Ma J."/>
        </authorList>
    </citation>
    <scope>NUCLEOTIDE SEQUENCE [LARGE SCALE GENOMIC DNA]</scope>
    <source>
        <strain evidence="3">CGMCC 1.13574</strain>
    </source>
</reference>
<dbReference type="RefSeq" id="WP_377005251.1">
    <property type="nucleotide sequence ID" value="NZ_JBHSGG010000037.1"/>
</dbReference>
<gene>
    <name evidence="2" type="ORF">ACFO3Q_13480</name>
</gene>
<keyword evidence="3" id="KW-1185">Reference proteome</keyword>
<proteinExistence type="predicted"/>
<comment type="caution">
    <text evidence="2">The sequence shown here is derived from an EMBL/GenBank/DDBJ whole genome shotgun (WGS) entry which is preliminary data.</text>
</comment>
<feature type="region of interest" description="Disordered" evidence="1">
    <location>
        <begin position="1"/>
        <end position="59"/>
    </location>
</feature>
<accession>A0ABV9NLL6</accession>
<feature type="compositionally biased region" description="Basic residues" evidence="1">
    <location>
        <begin position="15"/>
        <end position="29"/>
    </location>
</feature>
<dbReference type="Proteomes" id="UP001595892">
    <property type="component" value="Unassembled WGS sequence"/>
</dbReference>
<feature type="compositionally biased region" description="Low complexity" evidence="1">
    <location>
        <begin position="1"/>
        <end position="14"/>
    </location>
</feature>
<name>A0ABV9NLL6_9GAMM</name>
<organism evidence="2 3">
    <name type="scientific">Coralloluteibacterium thermophilum</name>
    <dbReference type="NCBI Taxonomy" id="2707049"/>
    <lineage>
        <taxon>Bacteria</taxon>
        <taxon>Pseudomonadati</taxon>
        <taxon>Pseudomonadota</taxon>
        <taxon>Gammaproteobacteria</taxon>
        <taxon>Lysobacterales</taxon>
        <taxon>Lysobacteraceae</taxon>
        <taxon>Coralloluteibacterium</taxon>
    </lineage>
</organism>